<reference evidence="5" key="1">
    <citation type="journal article" date="2022" name="Environ. Microbiol.">
        <title>Functional analysis, diversity, and distribution of carbendazim hydrolases MheI and CbmA, responsible for the initial step in carbendazim degradation.</title>
        <authorList>
            <person name="Zhang M."/>
            <person name="Bai X."/>
            <person name="Li Q."/>
            <person name="Zhang L."/>
            <person name="Zhu Q."/>
            <person name="Gao S."/>
            <person name="Ke Z."/>
            <person name="Jiang M."/>
            <person name="Hu J."/>
            <person name="Qiu J."/>
            <person name="Hong Q."/>
        </authorList>
    </citation>
    <scope>NUCLEOTIDE SEQUENCE [LARGE SCALE GENOMIC DNA]</scope>
    <source>
        <strain evidence="5">djl-6</strain>
    </source>
</reference>
<accession>A0AB38RLC1</accession>
<dbReference type="EMBL" id="CP096568">
    <property type="protein sequence ID" value="UPU46941.1"/>
    <property type="molecule type" value="Genomic_DNA"/>
</dbReference>
<geneLocation type="plasmid" evidence="4 5">
    <name>pdjl-6-5</name>
</geneLocation>
<dbReference type="Proteomes" id="UP000831484">
    <property type="component" value="Plasmid pdjl-6-3"/>
</dbReference>
<evidence type="ECO:0000313" key="4">
    <source>
        <dbReference type="EMBL" id="UPU46941.1"/>
    </source>
</evidence>
<organism evidence="2 5">
    <name type="scientific">Rhodococcus qingshengii JCM 15477</name>
    <dbReference type="NCBI Taxonomy" id="1303681"/>
    <lineage>
        <taxon>Bacteria</taxon>
        <taxon>Bacillati</taxon>
        <taxon>Actinomycetota</taxon>
        <taxon>Actinomycetes</taxon>
        <taxon>Mycobacteriales</taxon>
        <taxon>Nocardiaceae</taxon>
        <taxon>Rhodococcus</taxon>
        <taxon>Rhodococcus erythropolis group</taxon>
    </lineage>
</organism>
<geneLocation type="plasmid" evidence="3 5">
    <name>pdjl-6-3</name>
</geneLocation>
<proteinExistence type="predicted"/>
<reference evidence="2" key="2">
    <citation type="submission" date="2022-04" db="EMBL/GenBank/DDBJ databases">
        <title>Functional analysis, diversity, and distribution of carbendazim hydrolases MheI and CbmA, responsible for the initial step in carbendazim degradation.</title>
        <authorList>
            <person name="Zhang M."/>
        </authorList>
    </citation>
    <scope>NUCLEOTIDE SEQUENCE</scope>
    <source>
        <strain evidence="2">Djl-6</strain>
        <plasmid evidence="2">pdjl-6-1</plasmid>
        <plasmid evidence="3">pdjl-6-3</plasmid>
        <plasmid evidence="4">pdjl-6-5</plasmid>
    </source>
</reference>
<evidence type="ECO:0000256" key="1">
    <source>
        <dbReference type="SAM" id="Coils"/>
    </source>
</evidence>
<evidence type="ECO:0000313" key="2">
    <source>
        <dbReference type="EMBL" id="UPU46187.1"/>
    </source>
</evidence>
<dbReference type="AlphaFoldDB" id="A0AB38RLC1"/>
<dbReference type="EMBL" id="CP096566">
    <property type="protein sequence ID" value="UPU46380.1"/>
    <property type="molecule type" value="Genomic_DNA"/>
</dbReference>
<dbReference type="Pfam" id="PF19776">
    <property type="entry name" value="DUF6262"/>
    <property type="match status" value="1"/>
</dbReference>
<dbReference type="InterPro" id="IPR046229">
    <property type="entry name" value="TnpC-like"/>
</dbReference>
<feature type="coiled-coil region" evidence="1">
    <location>
        <begin position="91"/>
        <end position="152"/>
    </location>
</feature>
<dbReference type="Proteomes" id="UP000831484">
    <property type="component" value="Plasmid pdjl-6-5"/>
</dbReference>
<dbReference type="RefSeq" id="WP_064074903.1">
    <property type="nucleotide sequence ID" value="NZ_CP096564.1"/>
</dbReference>
<sequence length="186" mass="21228">MTDTRTDRLLTARRQASRDKHAHALRALDQLVRSGTRITYARVAREAGVSTWLLYNQPELTTAIRDAMAQQSPPRHPPGPLTSGDSLRTDLELARHEIAALRTSERKLRERLQRTLGNEIEQIDHSQLAARIADLEALVANLRVDNAQLRETNTRLVELTDQQRDDLETANILLRRYMKEASRSHP</sequence>
<dbReference type="EMBL" id="CP096564">
    <property type="protein sequence ID" value="UPU46187.1"/>
    <property type="molecule type" value="Genomic_DNA"/>
</dbReference>
<gene>
    <name evidence="2" type="ORF">M0639_29980</name>
    <name evidence="3" type="ORF">M0639_30920</name>
    <name evidence="4" type="ORF">M0639_34515</name>
</gene>
<evidence type="ECO:0000313" key="3">
    <source>
        <dbReference type="EMBL" id="UPU46380.1"/>
    </source>
</evidence>
<keyword evidence="2" id="KW-0614">Plasmid</keyword>
<keyword evidence="5" id="KW-1185">Reference proteome</keyword>
<name>A0AB38RLC1_RHOSG</name>
<keyword evidence="1" id="KW-0175">Coiled coil</keyword>
<evidence type="ECO:0000313" key="5">
    <source>
        <dbReference type="Proteomes" id="UP000831484"/>
    </source>
</evidence>
<protein>
    <submittedName>
        <fullName evidence="2">DUF6262 family protein</fullName>
    </submittedName>
</protein>
<geneLocation type="plasmid" evidence="2 5">
    <name>pdjl-6-1</name>
</geneLocation>
<dbReference type="Proteomes" id="UP000831484">
    <property type="component" value="Plasmid pdjl-6-1"/>
</dbReference>